<protein>
    <recommendedName>
        <fullName evidence="4">FAD:protein FMN transferase</fullName>
        <ecNumber evidence="3">2.7.1.180</ecNumber>
    </recommendedName>
    <alternativeName>
        <fullName evidence="10">Flavin transferase</fullName>
    </alternativeName>
</protein>
<evidence type="ECO:0000256" key="2">
    <source>
        <dbReference type="ARBA" id="ARBA00008282"/>
    </source>
</evidence>
<dbReference type="SUPFAM" id="SSF143631">
    <property type="entry name" value="ApbE-like"/>
    <property type="match status" value="1"/>
</dbReference>
<evidence type="ECO:0000256" key="12">
    <source>
        <dbReference type="SAM" id="SignalP"/>
    </source>
</evidence>
<feature type="chain" id="PRO_5046149868" description="FAD:protein FMN transferase" evidence="12">
    <location>
        <begin position="20"/>
        <end position="354"/>
    </location>
</feature>
<evidence type="ECO:0000256" key="9">
    <source>
        <dbReference type="ARBA" id="ARBA00022842"/>
    </source>
</evidence>
<evidence type="ECO:0000256" key="4">
    <source>
        <dbReference type="ARBA" id="ARBA00016337"/>
    </source>
</evidence>
<feature type="non-terminal residue" evidence="13">
    <location>
        <position position="1"/>
    </location>
</feature>
<accession>A0ABS1EDD9</accession>
<dbReference type="PIRSF" id="PIRSF006268">
    <property type="entry name" value="ApbE"/>
    <property type="match status" value="1"/>
</dbReference>
<keyword evidence="6" id="KW-0808">Transferase</keyword>
<keyword evidence="12" id="KW-0732">Signal</keyword>
<evidence type="ECO:0000256" key="6">
    <source>
        <dbReference type="ARBA" id="ARBA00022679"/>
    </source>
</evidence>
<dbReference type="EC" id="2.7.1.180" evidence="3"/>
<dbReference type="Pfam" id="PF02424">
    <property type="entry name" value="ApbE"/>
    <property type="match status" value="1"/>
</dbReference>
<dbReference type="EMBL" id="NRSH01000227">
    <property type="protein sequence ID" value="MBK1727689.1"/>
    <property type="molecule type" value="Genomic_DNA"/>
</dbReference>
<dbReference type="PANTHER" id="PTHR30040:SF2">
    <property type="entry name" value="FAD:PROTEIN FMN TRANSFERASE"/>
    <property type="match status" value="1"/>
</dbReference>
<comment type="catalytic activity">
    <reaction evidence="11">
        <text>L-threonyl-[protein] + FAD = FMN-L-threonyl-[protein] + AMP + H(+)</text>
        <dbReference type="Rhea" id="RHEA:36847"/>
        <dbReference type="Rhea" id="RHEA-COMP:11060"/>
        <dbReference type="Rhea" id="RHEA-COMP:11061"/>
        <dbReference type="ChEBI" id="CHEBI:15378"/>
        <dbReference type="ChEBI" id="CHEBI:30013"/>
        <dbReference type="ChEBI" id="CHEBI:57692"/>
        <dbReference type="ChEBI" id="CHEBI:74257"/>
        <dbReference type="ChEBI" id="CHEBI:456215"/>
        <dbReference type="EC" id="2.7.1.180"/>
    </reaction>
</comment>
<organism evidence="13 14">
    <name type="scientific">Halorhodospira neutriphila</name>
    <dbReference type="NCBI Taxonomy" id="168379"/>
    <lineage>
        <taxon>Bacteria</taxon>
        <taxon>Pseudomonadati</taxon>
        <taxon>Pseudomonadota</taxon>
        <taxon>Gammaproteobacteria</taxon>
        <taxon>Chromatiales</taxon>
        <taxon>Ectothiorhodospiraceae</taxon>
        <taxon>Halorhodospira</taxon>
    </lineage>
</organism>
<evidence type="ECO:0000256" key="1">
    <source>
        <dbReference type="ARBA" id="ARBA00001946"/>
    </source>
</evidence>
<evidence type="ECO:0000256" key="11">
    <source>
        <dbReference type="ARBA" id="ARBA00048540"/>
    </source>
</evidence>
<keyword evidence="7" id="KW-0479">Metal-binding</keyword>
<dbReference type="InterPro" id="IPR024932">
    <property type="entry name" value="ApbE"/>
</dbReference>
<dbReference type="InterPro" id="IPR003374">
    <property type="entry name" value="ApbE-like_sf"/>
</dbReference>
<comment type="caution">
    <text evidence="13">The sequence shown here is derived from an EMBL/GenBank/DDBJ whole genome shotgun (WGS) entry which is preliminary data.</text>
</comment>
<dbReference type="Proteomes" id="UP000738126">
    <property type="component" value="Unassembled WGS sequence"/>
</dbReference>
<evidence type="ECO:0000256" key="5">
    <source>
        <dbReference type="ARBA" id="ARBA00022630"/>
    </source>
</evidence>
<evidence type="ECO:0000256" key="3">
    <source>
        <dbReference type="ARBA" id="ARBA00011955"/>
    </source>
</evidence>
<feature type="signal peptide" evidence="12">
    <location>
        <begin position="1"/>
        <end position="19"/>
    </location>
</feature>
<evidence type="ECO:0000256" key="7">
    <source>
        <dbReference type="ARBA" id="ARBA00022723"/>
    </source>
</evidence>
<comment type="cofactor">
    <cofactor evidence="1">
        <name>Mg(2+)</name>
        <dbReference type="ChEBI" id="CHEBI:18420"/>
    </cofactor>
</comment>
<evidence type="ECO:0000256" key="8">
    <source>
        <dbReference type="ARBA" id="ARBA00022827"/>
    </source>
</evidence>
<comment type="similarity">
    <text evidence="2">Belongs to the ApbE family.</text>
</comment>
<keyword evidence="9" id="KW-0460">Magnesium</keyword>
<evidence type="ECO:0000313" key="13">
    <source>
        <dbReference type="EMBL" id="MBK1727689.1"/>
    </source>
</evidence>
<dbReference type="Gene3D" id="3.10.520.10">
    <property type="entry name" value="ApbE-like domains"/>
    <property type="match status" value="1"/>
</dbReference>
<reference evidence="13 14" key="1">
    <citation type="journal article" date="2020" name="Microorganisms">
        <title>Osmotic Adaptation and Compatible Solute Biosynthesis of Phototrophic Bacteria as Revealed from Genome Analyses.</title>
        <authorList>
            <person name="Imhoff J.F."/>
            <person name="Rahn T."/>
            <person name="Kunzel S."/>
            <person name="Keller A."/>
            <person name="Neulinger S.C."/>
        </authorList>
    </citation>
    <scope>NUCLEOTIDE SEQUENCE [LARGE SCALE GENOMIC DNA]</scope>
    <source>
        <strain evidence="13 14">DSM 15116</strain>
    </source>
</reference>
<dbReference type="RefSeq" id="WP_200261352.1">
    <property type="nucleotide sequence ID" value="NZ_NRSH01000227.1"/>
</dbReference>
<gene>
    <name evidence="13" type="ORF">CKO13_11845</name>
</gene>
<evidence type="ECO:0000313" key="14">
    <source>
        <dbReference type="Proteomes" id="UP000738126"/>
    </source>
</evidence>
<keyword evidence="14" id="KW-1185">Reference proteome</keyword>
<keyword evidence="8" id="KW-0274">FAD</keyword>
<sequence>ASRALPPGRRALLALGALAATLLAAGCGGGSEPAAERLRFNALGTEIEINIAEAGGGDAAAAAQAARKEIEAIHEAWHPRYGAELAPLNERLAAGEGAEVSDGLVELLRQAREIERASGGRFNPAIGGLIELWGFSRHDGRLEAPPPREEVEAWLERAPSLADLRIEGNRVSSRNDAVQLDLGGIGKGYAAERAVEALRGAGVEAAVVNLGGDLATLGRPEAGARPWRIGVRHPRDRAILATVRAQADEAVFTSGDYERAFKHEDRRYHHILDPTTGYPAMGSRSVTVVHEDPVLADAAATALFIAGPEAAFTVAERLGVRRMLLIDRDGEAWQTEAMAERTTFEQPMGRIHTE</sequence>
<dbReference type="PANTHER" id="PTHR30040">
    <property type="entry name" value="THIAMINE BIOSYNTHESIS LIPOPROTEIN APBE"/>
    <property type="match status" value="1"/>
</dbReference>
<keyword evidence="5" id="KW-0285">Flavoprotein</keyword>
<proteinExistence type="inferred from homology"/>
<evidence type="ECO:0000256" key="10">
    <source>
        <dbReference type="ARBA" id="ARBA00031306"/>
    </source>
</evidence>
<name>A0ABS1EDD9_9GAMM</name>